<dbReference type="PROSITE" id="PS51257">
    <property type="entry name" value="PROKAR_LIPOPROTEIN"/>
    <property type="match status" value="1"/>
</dbReference>
<dbReference type="Proteomes" id="UP001059859">
    <property type="component" value="Chromosome"/>
</dbReference>
<evidence type="ECO:0000313" key="2">
    <source>
        <dbReference type="EMBL" id="UWX98113.1"/>
    </source>
</evidence>
<reference evidence="2" key="1">
    <citation type="submission" date="2022-09" db="EMBL/GenBank/DDBJ databases">
        <title>Novel species in genus Arthrobacter.</title>
        <authorList>
            <person name="Liu Y."/>
        </authorList>
    </citation>
    <scope>NUCLEOTIDE SEQUENCE</scope>
    <source>
        <strain evidence="2">Zg-Y815</strain>
    </source>
</reference>
<accession>A0ABY5YVL9</accession>
<organism evidence="2 3">
    <name type="scientific">Arthrobacter zhaoxinii</name>
    <dbReference type="NCBI Taxonomy" id="2964616"/>
    <lineage>
        <taxon>Bacteria</taxon>
        <taxon>Bacillati</taxon>
        <taxon>Actinomycetota</taxon>
        <taxon>Actinomycetes</taxon>
        <taxon>Micrococcales</taxon>
        <taxon>Micrococcaceae</taxon>
        <taxon>Arthrobacter</taxon>
    </lineage>
</organism>
<proteinExistence type="predicted"/>
<dbReference type="EMBL" id="CP104275">
    <property type="protein sequence ID" value="UWX98113.1"/>
    <property type="molecule type" value="Genomic_DNA"/>
</dbReference>
<gene>
    <name evidence="2" type="ORF">N2K95_05455</name>
</gene>
<sequence length="238" mass="24244">MKASALLVAGVFVLSGCGSSEGKSESASAETKSASATPTPTLAVGQEQYTADELEDALTAVKEAEGLTGQIANDAMVRPELGAAEDALAGIAVTPEACGELLTNGLGEKLNDGVFGIMQLSATDTVTIISYTDESFIEEQIKSNNQQLEDCSTFTMEANGQSLAASGKEVEATTDAPTTQAVEVMTSMGGDETTALQIAALSGTTNITVAVQDPADTAAAVADAEEIINAVLAELEKK</sequence>
<feature type="region of interest" description="Disordered" evidence="1">
    <location>
        <begin position="18"/>
        <end position="39"/>
    </location>
</feature>
<evidence type="ECO:0000256" key="1">
    <source>
        <dbReference type="SAM" id="MobiDB-lite"/>
    </source>
</evidence>
<protein>
    <recommendedName>
        <fullName evidence="4">PknH-like extracellular domain-containing protein</fullName>
    </recommendedName>
</protein>
<name>A0ABY5YVL9_9MICC</name>
<evidence type="ECO:0000313" key="3">
    <source>
        <dbReference type="Proteomes" id="UP001059859"/>
    </source>
</evidence>
<dbReference type="RefSeq" id="WP_260653257.1">
    <property type="nucleotide sequence ID" value="NZ_CP104275.1"/>
</dbReference>
<keyword evidence="3" id="KW-1185">Reference proteome</keyword>
<evidence type="ECO:0008006" key="4">
    <source>
        <dbReference type="Google" id="ProtNLM"/>
    </source>
</evidence>